<dbReference type="SUPFAM" id="SSF53067">
    <property type="entry name" value="Actin-like ATPase domain"/>
    <property type="match status" value="1"/>
</dbReference>
<dbReference type="Gene3D" id="1.10.10.10">
    <property type="entry name" value="Winged helix-like DNA-binding domain superfamily/Winged helix DNA-binding domain"/>
    <property type="match status" value="1"/>
</dbReference>
<evidence type="ECO:0000256" key="1">
    <source>
        <dbReference type="ARBA" id="ARBA00006479"/>
    </source>
</evidence>
<name>A0ABP6CC84_9ACTN</name>
<comment type="similarity">
    <text evidence="1">Belongs to the ROK (NagC/XylR) family.</text>
</comment>
<dbReference type="InterPro" id="IPR000600">
    <property type="entry name" value="ROK"/>
</dbReference>
<dbReference type="InterPro" id="IPR036388">
    <property type="entry name" value="WH-like_DNA-bd_sf"/>
</dbReference>
<dbReference type="Proteomes" id="UP001501447">
    <property type="component" value="Unassembled WGS sequence"/>
</dbReference>
<dbReference type="RefSeq" id="WP_344565555.1">
    <property type="nucleotide sequence ID" value="NZ_BAAARJ010000007.1"/>
</dbReference>
<dbReference type="EMBL" id="BAAARJ010000007">
    <property type="protein sequence ID" value="GAA2611888.1"/>
    <property type="molecule type" value="Genomic_DNA"/>
</dbReference>
<dbReference type="SUPFAM" id="SSF46785">
    <property type="entry name" value="Winged helix' DNA-binding domain"/>
    <property type="match status" value="1"/>
</dbReference>
<dbReference type="CDD" id="cd00090">
    <property type="entry name" value="HTH_ARSR"/>
    <property type="match status" value="1"/>
</dbReference>
<dbReference type="InterPro" id="IPR043129">
    <property type="entry name" value="ATPase_NBD"/>
</dbReference>
<dbReference type="InterPro" id="IPR011991">
    <property type="entry name" value="ArsR-like_HTH"/>
</dbReference>
<proteinExistence type="inferred from homology"/>
<sequence>MPPASPSTARALNDRLALKLLQEHGPLSASQLTTLTGLARPTVADLIQRLGESGLITPAGESGAKRRGPNARLYGIAADRAYLAALDMRTDSVRVLVADLLGTTLAEGTLPVDALEKDWAAKHGAEAGEVAAGARGRSAEAVRRSAELLDQVMRDAGVRQLHSVAIGAPGMIDAETARLRTDTGLVWHHEVIALLQRRLTATVRIENEANLAALAEQRQGVAADRDSFVLFWLGAGPGAAVVLDGRLRAGASGGAGEIGFLPVPGTDGLPNGLPTATDCDNGFHSLVSGTAVRRLAAEHGVATPATGNLTAEAEAAVRAAGAAGPRGEAFLDAFAERIALGAAAVVAVLDPGCLVLGGELGHAGGPALATRVEAALARLSPLPTEVRPGHFGGTGVVHGALLAARSMAQQALFPDTNTPSVPAC</sequence>
<dbReference type="Pfam" id="PF00480">
    <property type="entry name" value="ROK"/>
    <property type="match status" value="1"/>
</dbReference>
<dbReference type="PANTHER" id="PTHR18964:SF149">
    <property type="entry name" value="BIFUNCTIONAL UDP-N-ACETYLGLUCOSAMINE 2-EPIMERASE_N-ACETYLMANNOSAMINE KINASE"/>
    <property type="match status" value="1"/>
</dbReference>
<dbReference type="PANTHER" id="PTHR18964">
    <property type="entry name" value="ROK (REPRESSOR, ORF, KINASE) FAMILY"/>
    <property type="match status" value="1"/>
</dbReference>
<evidence type="ECO:0000313" key="2">
    <source>
        <dbReference type="EMBL" id="GAA2611888.1"/>
    </source>
</evidence>
<keyword evidence="3" id="KW-1185">Reference proteome</keyword>
<accession>A0ABP6CC84</accession>
<gene>
    <name evidence="2" type="ORF">GCM10009863_27040</name>
</gene>
<comment type="caution">
    <text evidence="2">The sequence shown here is derived from an EMBL/GenBank/DDBJ whole genome shotgun (WGS) entry which is preliminary data.</text>
</comment>
<reference evidence="3" key="1">
    <citation type="journal article" date="2019" name="Int. J. Syst. Evol. Microbiol.">
        <title>The Global Catalogue of Microorganisms (GCM) 10K type strain sequencing project: providing services to taxonomists for standard genome sequencing and annotation.</title>
        <authorList>
            <consortium name="The Broad Institute Genomics Platform"/>
            <consortium name="The Broad Institute Genome Sequencing Center for Infectious Disease"/>
            <person name="Wu L."/>
            <person name="Ma J."/>
        </authorList>
    </citation>
    <scope>NUCLEOTIDE SEQUENCE [LARGE SCALE GENOMIC DNA]</scope>
    <source>
        <strain evidence="3">JCM 16373</strain>
    </source>
</reference>
<dbReference type="InterPro" id="IPR036390">
    <property type="entry name" value="WH_DNA-bd_sf"/>
</dbReference>
<dbReference type="Gene3D" id="3.30.420.40">
    <property type="match status" value="2"/>
</dbReference>
<protein>
    <submittedName>
        <fullName evidence="2">ROK family transcriptional regulator</fullName>
    </submittedName>
</protein>
<evidence type="ECO:0000313" key="3">
    <source>
        <dbReference type="Proteomes" id="UP001501447"/>
    </source>
</evidence>
<organism evidence="2 3">
    <name type="scientific">Streptomyces axinellae</name>
    <dbReference type="NCBI Taxonomy" id="552788"/>
    <lineage>
        <taxon>Bacteria</taxon>
        <taxon>Bacillati</taxon>
        <taxon>Actinomycetota</taxon>
        <taxon>Actinomycetes</taxon>
        <taxon>Kitasatosporales</taxon>
        <taxon>Streptomycetaceae</taxon>
        <taxon>Streptomyces</taxon>
    </lineage>
</organism>
<dbReference type="Pfam" id="PF13412">
    <property type="entry name" value="HTH_24"/>
    <property type="match status" value="1"/>
</dbReference>